<keyword evidence="1" id="KW-1133">Transmembrane helix</keyword>
<proteinExistence type="predicted"/>
<feature type="transmembrane region" description="Helical" evidence="1">
    <location>
        <begin position="20"/>
        <end position="37"/>
    </location>
</feature>
<keyword evidence="1" id="KW-0812">Transmembrane</keyword>
<dbReference type="AlphaFoldDB" id="X0PGJ0"/>
<keyword evidence="1" id="KW-0472">Membrane</keyword>
<name>X0PGJ0_9LACO</name>
<organism evidence="2 3">
    <name type="scientific">Lentilactobacillus farraginis DSM 18382 = JCM 14108</name>
    <dbReference type="NCBI Taxonomy" id="1423743"/>
    <lineage>
        <taxon>Bacteria</taxon>
        <taxon>Bacillati</taxon>
        <taxon>Bacillota</taxon>
        <taxon>Bacilli</taxon>
        <taxon>Lactobacillales</taxon>
        <taxon>Lactobacillaceae</taxon>
        <taxon>Lentilactobacillus</taxon>
    </lineage>
</organism>
<evidence type="ECO:0000313" key="2">
    <source>
        <dbReference type="EMBL" id="GAF36082.1"/>
    </source>
</evidence>
<comment type="caution">
    <text evidence="2">The sequence shown here is derived from an EMBL/GenBank/DDBJ whole genome shotgun (WGS) entry which is preliminary data.</text>
</comment>
<accession>X0PGJ0</accession>
<dbReference type="EMBL" id="BAKI01000007">
    <property type="protein sequence ID" value="GAF36082.1"/>
    <property type="molecule type" value="Genomic_DNA"/>
</dbReference>
<gene>
    <name evidence="2" type="ORF">JCM14108_1024</name>
</gene>
<dbReference type="RefSeq" id="WP_237745706.1">
    <property type="nucleotide sequence ID" value="NZ_BAKI01000007.1"/>
</dbReference>
<protein>
    <submittedName>
        <fullName evidence="2">Uncharacterized protein</fullName>
    </submittedName>
</protein>
<dbReference type="Proteomes" id="UP000019488">
    <property type="component" value="Unassembled WGS sequence"/>
</dbReference>
<evidence type="ECO:0000313" key="3">
    <source>
        <dbReference type="Proteomes" id="UP000019488"/>
    </source>
</evidence>
<evidence type="ECO:0000256" key="1">
    <source>
        <dbReference type="SAM" id="Phobius"/>
    </source>
</evidence>
<sequence length="60" mass="6873">MKKALRKNIFREFRFSFARFISITMLLALGVFVLIGLKVTGPDMRTTGNNYYTAHKMADA</sequence>
<reference evidence="2" key="1">
    <citation type="journal article" date="2014" name="Genome Announc.">
        <title>Draft Genome Sequences of Two Lactobacillus Strains, L. farraginis JCM 14108T and L. composti JCM 14202T, Isolated from Compost of Distilled Shochu Residue.</title>
        <authorList>
            <person name="Yuki M."/>
            <person name="Oshima K."/>
            <person name="Suda W."/>
            <person name="Kitahara M."/>
            <person name="Kitamura K."/>
            <person name="Iida T."/>
            <person name="Hattori M."/>
            <person name="Ohkuma M."/>
        </authorList>
    </citation>
    <scope>NUCLEOTIDE SEQUENCE [LARGE SCALE GENOMIC DNA]</scope>
    <source>
        <strain evidence="2">JCM 14108</strain>
    </source>
</reference>